<feature type="signal peptide" evidence="1">
    <location>
        <begin position="1"/>
        <end position="22"/>
    </location>
</feature>
<name>A0A8S1DVC1_9INSE</name>
<proteinExistence type="predicted"/>
<keyword evidence="1" id="KW-0732">Signal</keyword>
<organism evidence="2 3">
    <name type="scientific">Cloeon dipterum</name>
    <dbReference type="NCBI Taxonomy" id="197152"/>
    <lineage>
        <taxon>Eukaryota</taxon>
        <taxon>Metazoa</taxon>
        <taxon>Ecdysozoa</taxon>
        <taxon>Arthropoda</taxon>
        <taxon>Hexapoda</taxon>
        <taxon>Insecta</taxon>
        <taxon>Pterygota</taxon>
        <taxon>Palaeoptera</taxon>
        <taxon>Ephemeroptera</taxon>
        <taxon>Pisciforma</taxon>
        <taxon>Baetidae</taxon>
        <taxon>Cloeon</taxon>
    </lineage>
</organism>
<feature type="chain" id="PRO_5035876047" evidence="1">
    <location>
        <begin position="23"/>
        <end position="134"/>
    </location>
</feature>
<dbReference type="Proteomes" id="UP000494165">
    <property type="component" value="Unassembled WGS sequence"/>
</dbReference>
<evidence type="ECO:0000256" key="1">
    <source>
        <dbReference type="SAM" id="SignalP"/>
    </source>
</evidence>
<dbReference type="AlphaFoldDB" id="A0A8S1DVC1"/>
<reference evidence="2 3" key="1">
    <citation type="submission" date="2020-04" db="EMBL/GenBank/DDBJ databases">
        <authorList>
            <person name="Alioto T."/>
            <person name="Alioto T."/>
            <person name="Gomez Garrido J."/>
        </authorList>
    </citation>
    <scope>NUCLEOTIDE SEQUENCE [LARGE SCALE GENOMIC DNA]</scope>
</reference>
<protein>
    <submittedName>
        <fullName evidence="2">Uncharacterized protein</fullName>
    </submittedName>
</protein>
<dbReference type="EMBL" id="CADEPI010000381">
    <property type="protein sequence ID" value="CAB3384957.1"/>
    <property type="molecule type" value="Genomic_DNA"/>
</dbReference>
<sequence>MKARKLFLILNFLTIYSVSARAQDEGVLSLTIEANVSQNVITSSHIVYLTHGEQRIEYCYQNNTREATILTCGAGVSNISNSLIPQKVTVFINYSNKSVECFNKSPNSQKGKDDESLIKRHGMCGAGTIAIKDV</sequence>
<gene>
    <name evidence="2" type="ORF">CLODIP_2_CD14976</name>
</gene>
<keyword evidence="3" id="KW-1185">Reference proteome</keyword>
<evidence type="ECO:0000313" key="2">
    <source>
        <dbReference type="EMBL" id="CAB3384957.1"/>
    </source>
</evidence>
<evidence type="ECO:0000313" key="3">
    <source>
        <dbReference type="Proteomes" id="UP000494165"/>
    </source>
</evidence>
<accession>A0A8S1DVC1</accession>
<comment type="caution">
    <text evidence="2">The sequence shown here is derived from an EMBL/GenBank/DDBJ whole genome shotgun (WGS) entry which is preliminary data.</text>
</comment>